<dbReference type="PANTHER" id="PTHR33219">
    <property type="entry name" value="YLMG HOMOLOG PROTEIN 2, CHLOROPLASTIC"/>
    <property type="match status" value="1"/>
</dbReference>
<feature type="transmembrane region" description="Helical" evidence="2">
    <location>
        <begin position="99"/>
        <end position="125"/>
    </location>
</feature>
<feature type="transmembrane region" description="Helical" evidence="2">
    <location>
        <begin position="66"/>
        <end position="87"/>
    </location>
</feature>
<evidence type="ECO:0000313" key="4">
    <source>
        <dbReference type="Proteomes" id="UP001562065"/>
    </source>
</evidence>
<evidence type="ECO:0000313" key="3">
    <source>
        <dbReference type="EMBL" id="MEY1660703.1"/>
    </source>
</evidence>
<proteinExistence type="inferred from homology"/>
<feature type="transmembrane region" description="Helical" evidence="2">
    <location>
        <begin position="7"/>
        <end position="28"/>
    </location>
</feature>
<organism evidence="3 4">
    <name type="scientific">Isoalcanivorax beigongshangi</name>
    <dbReference type="NCBI Taxonomy" id="3238810"/>
    <lineage>
        <taxon>Bacteria</taxon>
        <taxon>Pseudomonadati</taxon>
        <taxon>Pseudomonadota</taxon>
        <taxon>Gammaproteobacteria</taxon>
        <taxon>Oceanospirillales</taxon>
        <taxon>Alcanivoracaceae</taxon>
        <taxon>Isoalcanivorax</taxon>
    </lineage>
</organism>
<evidence type="ECO:0000256" key="2">
    <source>
        <dbReference type="SAM" id="Phobius"/>
    </source>
</evidence>
<comment type="similarity">
    <text evidence="1">Belongs to the YggT family.</text>
</comment>
<reference evidence="3 4" key="1">
    <citation type="submission" date="2024-07" db="EMBL/GenBank/DDBJ databases">
        <authorList>
            <person name="Ren Q."/>
        </authorList>
    </citation>
    <scope>NUCLEOTIDE SEQUENCE [LARGE SCALE GENOMIC DNA]</scope>
    <source>
        <strain evidence="3 4">REN37</strain>
    </source>
</reference>
<dbReference type="RefSeq" id="WP_369453947.1">
    <property type="nucleotide sequence ID" value="NZ_JBGCUO010000001.1"/>
</dbReference>
<sequence length="181" mass="19655">MNPQGALFFLLTTAIEVYAFIVLTRFILQAVRADFYNPISQMVVRLTNPVLNPLRALLPSRGNIDLASLACVLLLVALKVVVMILLSGAPLGAQAAGPIVLYAVRSLGSMIINYFFFAILVRVILSWVAPDPYHPFAAIMTQVTEPLLGPVRKVLPNLGGLDLSPLVVLLGLQFLMVLFAL</sequence>
<dbReference type="EMBL" id="JBGCUO010000001">
    <property type="protein sequence ID" value="MEY1660703.1"/>
    <property type="molecule type" value="Genomic_DNA"/>
</dbReference>
<name>A0ABV4AFS9_9GAMM</name>
<keyword evidence="2" id="KW-0812">Transmembrane</keyword>
<keyword evidence="2" id="KW-0472">Membrane</keyword>
<dbReference type="Pfam" id="PF02325">
    <property type="entry name" value="CCB3_YggT"/>
    <property type="match status" value="2"/>
</dbReference>
<protein>
    <submittedName>
        <fullName evidence="3">YggT family protein</fullName>
    </submittedName>
</protein>
<gene>
    <name evidence="3" type="ORF">AB5I84_00905</name>
</gene>
<accession>A0ABV4AFS9</accession>
<feature type="transmembrane region" description="Helical" evidence="2">
    <location>
        <begin position="163"/>
        <end position="180"/>
    </location>
</feature>
<keyword evidence="2" id="KW-1133">Transmembrane helix</keyword>
<evidence type="ECO:0000256" key="1">
    <source>
        <dbReference type="ARBA" id="ARBA00010894"/>
    </source>
</evidence>
<dbReference type="PANTHER" id="PTHR33219:SF14">
    <property type="entry name" value="PROTEIN COFACTOR ASSEMBLY OF COMPLEX C SUBUNIT B CCB3, CHLOROPLASTIC-RELATED"/>
    <property type="match status" value="1"/>
</dbReference>
<keyword evidence="4" id="KW-1185">Reference proteome</keyword>
<dbReference type="InterPro" id="IPR003425">
    <property type="entry name" value="CCB3/YggT"/>
</dbReference>
<comment type="caution">
    <text evidence="3">The sequence shown here is derived from an EMBL/GenBank/DDBJ whole genome shotgun (WGS) entry which is preliminary data.</text>
</comment>
<dbReference type="Proteomes" id="UP001562065">
    <property type="component" value="Unassembled WGS sequence"/>
</dbReference>